<evidence type="ECO:0000313" key="12">
    <source>
        <dbReference type="EMBL" id="KAK7501873.1"/>
    </source>
</evidence>
<name>A0ABD0LS43_9CAEN</name>
<feature type="domain" description="FCS-type" evidence="11">
    <location>
        <begin position="565"/>
        <end position="599"/>
    </location>
</feature>
<feature type="compositionally biased region" description="Polar residues" evidence="9">
    <location>
        <begin position="1"/>
        <end position="24"/>
    </location>
</feature>
<dbReference type="InterPro" id="IPR050548">
    <property type="entry name" value="PcG_chromatin_remod_factors"/>
</dbReference>
<feature type="compositionally biased region" description="Pro residues" evidence="9">
    <location>
        <begin position="357"/>
        <end position="368"/>
    </location>
</feature>
<feature type="compositionally biased region" description="Low complexity" evidence="9">
    <location>
        <begin position="657"/>
        <end position="670"/>
    </location>
</feature>
<keyword evidence="3" id="KW-0479">Metal-binding</keyword>
<proteinExistence type="predicted"/>
<keyword evidence="13" id="KW-1185">Reference proteome</keyword>
<keyword evidence="5" id="KW-0862">Zinc</keyword>
<evidence type="ECO:0000313" key="13">
    <source>
        <dbReference type="Proteomes" id="UP001519460"/>
    </source>
</evidence>
<evidence type="ECO:0000256" key="5">
    <source>
        <dbReference type="ARBA" id="ARBA00022833"/>
    </source>
</evidence>
<evidence type="ECO:0000256" key="6">
    <source>
        <dbReference type="ARBA" id="ARBA00023125"/>
    </source>
</evidence>
<feature type="region of interest" description="Disordered" evidence="9">
    <location>
        <begin position="1"/>
        <end position="29"/>
    </location>
</feature>
<feature type="non-terminal residue" evidence="12">
    <location>
        <position position="1"/>
    </location>
</feature>
<evidence type="ECO:0000256" key="3">
    <source>
        <dbReference type="ARBA" id="ARBA00022723"/>
    </source>
</evidence>
<feature type="compositionally biased region" description="Low complexity" evidence="9">
    <location>
        <begin position="347"/>
        <end position="356"/>
    </location>
</feature>
<dbReference type="InterPro" id="IPR013761">
    <property type="entry name" value="SAM/pointed_sf"/>
</dbReference>
<dbReference type="PANTHER" id="PTHR12247">
    <property type="entry name" value="POLYCOMB GROUP PROTEIN"/>
    <property type="match status" value="1"/>
</dbReference>
<evidence type="ECO:0000256" key="1">
    <source>
        <dbReference type="ARBA" id="ARBA00004123"/>
    </source>
</evidence>
<feature type="region of interest" description="Disordered" evidence="9">
    <location>
        <begin position="649"/>
        <end position="679"/>
    </location>
</feature>
<dbReference type="PANTHER" id="PTHR12247:SF138">
    <property type="entry name" value="POLYHOMEOTIC DISTAL, ISOFORM A-RELATED"/>
    <property type="match status" value="1"/>
</dbReference>
<evidence type="ECO:0000256" key="8">
    <source>
        <dbReference type="PROSITE-ProRule" id="PRU00367"/>
    </source>
</evidence>
<comment type="caution">
    <text evidence="12">The sequence shown here is derived from an EMBL/GenBank/DDBJ whole genome shotgun (WGS) entry which is preliminary data.</text>
</comment>
<protein>
    <submittedName>
        <fullName evidence="12">Uncharacterized protein</fullName>
    </submittedName>
</protein>
<dbReference type="SUPFAM" id="SSF47769">
    <property type="entry name" value="SAM/Pointed domain"/>
    <property type="match status" value="1"/>
</dbReference>
<dbReference type="PROSITE" id="PS50105">
    <property type="entry name" value="SAM_DOMAIN"/>
    <property type="match status" value="1"/>
</dbReference>
<evidence type="ECO:0000256" key="7">
    <source>
        <dbReference type="ARBA" id="ARBA00023242"/>
    </source>
</evidence>
<feature type="domain" description="SAM" evidence="10">
    <location>
        <begin position="692"/>
        <end position="756"/>
    </location>
</feature>
<dbReference type="InterPro" id="IPR012313">
    <property type="entry name" value="Znf_FCS"/>
</dbReference>
<dbReference type="Proteomes" id="UP001519460">
    <property type="component" value="Unassembled WGS sequence"/>
</dbReference>
<accession>A0ABD0LS43</accession>
<dbReference type="Gene3D" id="1.10.150.50">
    <property type="entry name" value="Transcription Factor, Ets-1"/>
    <property type="match status" value="1"/>
</dbReference>
<keyword evidence="6" id="KW-0238">DNA-binding</keyword>
<feature type="region of interest" description="Disordered" evidence="9">
    <location>
        <begin position="347"/>
        <end position="448"/>
    </location>
</feature>
<dbReference type="GO" id="GO:0008270">
    <property type="term" value="F:zinc ion binding"/>
    <property type="evidence" value="ECO:0007669"/>
    <property type="project" value="UniProtKB-KW"/>
</dbReference>
<reference evidence="12 13" key="1">
    <citation type="journal article" date="2023" name="Sci. Data">
        <title>Genome assembly of the Korean intertidal mud-creeper Batillaria attramentaria.</title>
        <authorList>
            <person name="Patra A.K."/>
            <person name="Ho P.T."/>
            <person name="Jun S."/>
            <person name="Lee S.J."/>
            <person name="Kim Y."/>
            <person name="Won Y.J."/>
        </authorList>
    </citation>
    <scope>NUCLEOTIDE SEQUENCE [LARGE SCALE GENOMIC DNA]</scope>
    <source>
        <strain evidence="12">Wonlab-2016</strain>
    </source>
</reference>
<feature type="compositionally biased region" description="Low complexity" evidence="9">
    <location>
        <begin position="390"/>
        <end position="423"/>
    </location>
</feature>
<comment type="subcellular location">
    <subcellularLocation>
        <location evidence="1">Nucleus</location>
    </subcellularLocation>
</comment>
<dbReference type="SMART" id="SM00454">
    <property type="entry name" value="SAM"/>
    <property type="match status" value="1"/>
</dbReference>
<dbReference type="Pfam" id="PF00536">
    <property type="entry name" value="SAM_1"/>
    <property type="match status" value="1"/>
</dbReference>
<dbReference type="CDD" id="cd09577">
    <property type="entry name" value="SAM_Ph1_2_3"/>
    <property type="match status" value="1"/>
</dbReference>
<evidence type="ECO:0000256" key="9">
    <source>
        <dbReference type="SAM" id="MobiDB-lite"/>
    </source>
</evidence>
<dbReference type="InterPro" id="IPR001660">
    <property type="entry name" value="SAM"/>
</dbReference>
<evidence type="ECO:0000256" key="4">
    <source>
        <dbReference type="ARBA" id="ARBA00022771"/>
    </source>
</evidence>
<feature type="compositionally biased region" description="Acidic residues" evidence="9">
    <location>
        <begin position="540"/>
        <end position="550"/>
    </location>
</feature>
<organism evidence="12 13">
    <name type="scientific">Batillaria attramentaria</name>
    <dbReference type="NCBI Taxonomy" id="370345"/>
    <lineage>
        <taxon>Eukaryota</taxon>
        <taxon>Metazoa</taxon>
        <taxon>Spiralia</taxon>
        <taxon>Lophotrochozoa</taxon>
        <taxon>Mollusca</taxon>
        <taxon>Gastropoda</taxon>
        <taxon>Caenogastropoda</taxon>
        <taxon>Sorbeoconcha</taxon>
        <taxon>Cerithioidea</taxon>
        <taxon>Batillariidae</taxon>
        <taxon>Batillaria</taxon>
    </lineage>
</organism>
<dbReference type="InterPro" id="IPR038603">
    <property type="entry name" value="Znf_FCS_sf"/>
</dbReference>
<dbReference type="Gene3D" id="3.30.60.160">
    <property type="match status" value="1"/>
</dbReference>
<keyword evidence="4 8" id="KW-0863">Zinc-finger</keyword>
<dbReference type="PROSITE" id="PS51024">
    <property type="entry name" value="ZF_FCS"/>
    <property type="match status" value="1"/>
</dbReference>
<gene>
    <name evidence="12" type="ORF">BaRGS_00006959</name>
</gene>
<evidence type="ECO:0000259" key="11">
    <source>
        <dbReference type="PROSITE" id="PS51024"/>
    </source>
</evidence>
<dbReference type="EMBL" id="JACVVK020000029">
    <property type="protein sequence ID" value="KAK7501873.1"/>
    <property type="molecule type" value="Genomic_DNA"/>
</dbReference>
<dbReference type="GO" id="GO:0005634">
    <property type="term" value="C:nucleus"/>
    <property type="evidence" value="ECO:0007669"/>
    <property type="project" value="UniProtKB-SubCell"/>
</dbReference>
<dbReference type="Pfam" id="PF21319">
    <property type="entry name" value="zf-FCS_1"/>
    <property type="match status" value="1"/>
</dbReference>
<dbReference type="GO" id="GO:0003677">
    <property type="term" value="F:DNA binding"/>
    <property type="evidence" value="ECO:0007669"/>
    <property type="project" value="UniProtKB-KW"/>
</dbReference>
<keyword evidence="2" id="KW-0217">Developmental protein</keyword>
<dbReference type="AlphaFoldDB" id="A0ABD0LS43"/>
<evidence type="ECO:0000259" key="10">
    <source>
        <dbReference type="PROSITE" id="PS50105"/>
    </source>
</evidence>
<evidence type="ECO:0000256" key="2">
    <source>
        <dbReference type="ARBA" id="ARBA00022473"/>
    </source>
</evidence>
<keyword evidence="7" id="KW-0539">Nucleus</keyword>
<dbReference type="FunFam" id="1.10.150.50:FF:000011">
    <property type="entry name" value="Polyhomeotic-like protein 2 isoform 1"/>
    <property type="match status" value="1"/>
</dbReference>
<sequence length="767" mass="80831">AMQMNQLNIMQGRNPSANPNNSGGLLSPSASSQLVSHVSAAQAAQFAAAAAGNNGNLAAVSMAMPVNNNGAKVTNNGNKANVFSQAGNVAPTFVTQSKGQSLTMPIQAQPQLINSQAPIRLSQPQLVTNTGQIISSPTMLTNPAILQAMANLQQQVWGVTSTGQIVPQAMLENPTALQGNANPQGVPLATPQQIMGGQGQSQAFMAGQSLFIRTAGPLQQQIPGMMAPNMQGFPALKGGKVQIEPNIQGPTLGKTILPSTSRTAVTAKIQPNVANTLPNQAPRLNIPVVPKQKSRPRATPKTATVTATAMTTTLTTAVPITVSTVAPLMTTASPLIPVQAHIATLSAASSPSKPSTPITPTPSTPTPAPVATTKSQSDSEVETGKKHTPTDPVIPTTTAATPTKDSTTVTPTTPQTAPASDTPAKSRSPESATELKEEKDEEEDMEIEKPVASVEGVTSSAMPPAPPVAVPSLPLAPVASLGLSLPSAVEKQRAIVKPHILTHVIDGFIIQEGPEPFPVQRSSLLTEFVPPKPMQPVEKESEDDNTEYDDQPPPLLNQSEAHFSGTGEADIRKCEYCGKTRLANKFRKSGRFCSMACAKRYNVACSRRVGKFHKGSPAGKYVPKKKHGLGVKKGWRTGRGGRLAYNINMRPAPNEMSSSNSGQETSSSAASPPPQQDFDVEMEVPKTDPAKWSVIEVYEFVKSLPGCQEYADEFRQQEIDGQALLLLKEDHLMTAMSIKLGPALKICARINTLREEALNSAGAVTAV</sequence>
<feature type="region of interest" description="Disordered" evidence="9">
    <location>
        <begin position="527"/>
        <end position="552"/>
    </location>
</feature>